<protein>
    <submittedName>
        <fullName evidence="2">Uncharacterized protein</fullName>
    </submittedName>
</protein>
<keyword evidence="3" id="KW-1185">Reference proteome</keyword>
<feature type="region of interest" description="Disordered" evidence="1">
    <location>
        <begin position="1"/>
        <end position="54"/>
    </location>
</feature>
<dbReference type="OrthoDB" id="10553339at2759"/>
<evidence type="ECO:0000313" key="2">
    <source>
        <dbReference type="EMBL" id="RSL45866.1"/>
    </source>
</evidence>
<sequence>MSHRHEKPERFARNEGGVSQTTSGDGGSEDICLSDTSGDSLDDRDLEDFSGDDSIVVPDDYVEYFETSSSAPADSSSPINARYRRLRRSRRCPTPAPVRRFGGPHLGTSPFADFGMLPSGGELFIGLDDPISVRLRNVIAALDQLRNCLQGIKLEIDLADEESFTY</sequence>
<comment type="caution">
    <text evidence="2">The sequence shown here is derived from an EMBL/GenBank/DDBJ whole genome shotgun (WGS) entry which is preliminary data.</text>
</comment>
<dbReference type="AlphaFoldDB" id="A0A428NYH9"/>
<accession>A0A428NYH9</accession>
<evidence type="ECO:0000256" key="1">
    <source>
        <dbReference type="SAM" id="MobiDB-lite"/>
    </source>
</evidence>
<gene>
    <name evidence="2" type="ORF">CEP54_014107</name>
</gene>
<feature type="compositionally biased region" description="Basic and acidic residues" evidence="1">
    <location>
        <begin position="1"/>
        <end position="13"/>
    </location>
</feature>
<reference evidence="2 3" key="1">
    <citation type="submission" date="2017-06" db="EMBL/GenBank/DDBJ databases">
        <title>Comparative genomic analysis of Ambrosia Fusariam Clade fungi.</title>
        <authorList>
            <person name="Stajich J.E."/>
            <person name="Carrillo J."/>
            <person name="Kijimoto T."/>
            <person name="Eskalen A."/>
            <person name="O'Donnell K."/>
            <person name="Kasson M."/>
        </authorList>
    </citation>
    <scope>NUCLEOTIDE SEQUENCE [LARGE SCALE GENOMIC DNA]</scope>
    <source>
        <strain evidence="2 3">NRRL62584</strain>
    </source>
</reference>
<dbReference type="Proteomes" id="UP000288168">
    <property type="component" value="Unassembled WGS sequence"/>
</dbReference>
<name>A0A428NYH9_9HYPO</name>
<proteinExistence type="predicted"/>
<evidence type="ECO:0000313" key="3">
    <source>
        <dbReference type="Proteomes" id="UP000288168"/>
    </source>
</evidence>
<dbReference type="EMBL" id="NKCI01000252">
    <property type="protein sequence ID" value="RSL45866.1"/>
    <property type="molecule type" value="Genomic_DNA"/>
</dbReference>
<feature type="compositionally biased region" description="Acidic residues" evidence="1">
    <location>
        <begin position="40"/>
        <end position="51"/>
    </location>
</feature>
<organism evidence="2 3">
    <name type="scientific">Fusarium duplospermum</name>
    <dbReference type="NCBI Taxonomy" id="1325734"/>
    <lineage>
        <taxon>Eukaryota</taxon>
        <taxon>Fungi</taxon>
        <taxon>Dikarya</taxon>
        <taxon>Ascomycota</taxon>
        <taxon>Pezizomycotina</taxon>
        <taxon>Sordariomycetes</taxon>
        <taxon>Hypocreomycetidae</taxon>
        <taxon>Hypocreales</taxon>
        <taxon>Nectriaceae</taxon>
        <taxon>Fusarium</taxon>
        <taxon>Fusarium solani species complex</taxon>
    </lineage>
</organism>